<dbReference type="InterPro" id="IPR016477">
    <property type="entry name" value="Fructo-/Ketosamine-3-kinase"/>
</dbReference>
<accession>A0ABQ3I988</accession>
<dbReference type="PIRSF" id="PIRSF006221">
    <property type="entry name" value="Ketosamine-3-kinase"/>
    <property type="match status" value="1"/>
</dbReference>
<dbReference type="Proteomes" id="UP000658258">
    <property type="component" value="Unassembled WGS sequence"/>
</dbReference>
<evidence type="ECO:0000313" key="3">
    <source>
        <dbReference type="EMBL" id="GHE67021.1"/>
    </source>
</evidence>
<dbReference type="PANTHER" id="PTHR12149:SF8">
    <property type="entry name" value="PROTEIN-RIBULOSAMINE 3-KINASE"/>
    <property type="match status" value="1"/>
</dbReference>
<protein>
    <submittedName>
        <fullName evidence="3">Fructosamine kinase</fullName>
    </submittedName>
</protein>
<reference evidence="4" key="1">
    <citation type="journal article" date="2019" name="Int. J. Syst. Evol. Microbiol.">
        <title>The Global Catalogue of Microorganisms (GCM) 10K type strain sequencing project: providing services to taxonomists for standard genome sequencing and annotation.</title>
        <authorList>
            <consortium name="The Broad Institute Genomics Platform"/>
            <consortium name="The Broad Institute Genome Sequencing Center for Infectious Disease"/>
            <person name="Wu L."/>
            <person name="Ma J."/>
        </authorList>
    </citation>
    <scope>NUCLEOTIDE SEQUENCE [LARGE SCALE GENOMIC DNA]</scope>
    <source>
        <strain evidence="4">CGMCC 1.15111</strain>
    </source>
</reference>
<evidence type="ECO:0000256" key="2">
    <source>
        <dbReference type="PIRNR" id="PIRNR006221"/>
    </source>
</evidence>
<dbReference type="Pfam" id="PF03881">
    <property type="entry name" value="Fructosamin_kin"/>
    <property type="match status" value="1"/>
</dbReference>
<dbReference type="Gene3D" id="3.30.200.20">
    <property type="entry name" value="Phosphorylase Kinase, domain 1"/>
    <property type="match status" value="1"/>
</dbReference>
<proteinExistence type="inferred from homology"/>
<dbReference type="PANTHER" id="PTHR12149">
    <property type="entry name" value="FRUCTOSAMINE 3 KINASE-RELATED PROTEIN"/>
    <property type="match status" value="1"/>
</dbReference>
<organism evidence="3 4">
    <name type="scientific">Roseivirga thermotolerans</name>
    <dbReference type="NCBI Taxonomy" id="1758176"/>
    <lineage>
        <taxon>Bacteria</taxon>
        <taxon>Pseudomonadati</taxon>
        <taxon>Bacteroidota</taxon>
        <taxon>Cytophagia</taxon>
        <taxon>Cytophagales</taxon>
        <taxon>Roseivirgaceae</taxon>
        <taxon>Roseivirga</taxon>
    </lineage>
</organism>
<comment type="similarity">
    <text evidence="1 2">Belongs to the fructosamine kinase family.</text>
</comment>
<comment type="caution">
    <text evidence="3">The sequence shown here is derived from an EMBL/GenBank/DDBJ whole genome shotgun (WGS) entry which is preliminary data.</text>
</comment>
<evidence type="ECO:0000256" key="1">
    <source>
        <dbReference type="ARBA" id="ARBA00009460"/>
    </source>
</evidence>
<gene>
    <name evidence="3" type="ORF">GCM10011340_23090</name>
</gene>
<sequence>MHDYYTELLGSMLFQVLGDDLTIEGILMQSGGDINMAVCVQTAHGDFFVKWHEGGYEDMMEKEALGLKLLKKVPGLKVPEVFGHGRLNDISFLVLEFLERGREDEVYWTRLGEALAELHRVKGDSFGLDHDNYIGRLQQCNKPTQDWVSFFAEFRLNAQLGLAIYNQQVNQEFVRDFKQFLHKLPGLMPESEPSLLHGDLWSGNAFGSTKGPALFDPAVYYGAREMDLAMTRLFGGFNQRFYEAYDAIYPLPDDFDALVEIYNLYPLMVHVNLFGANSGYLGSVWRTIKRYI</sequence>
<name>A0ABQ3I988_9BACT</name>
<dbReference type="EMBL" id="BNAG01000003">
    <property type="protein sequence ID" value="GHE67021.1"/>
    <property type="molecule type" value="Genomic_DNA"/>
</dbReference>
<keyword evidence="2 3" id="KW-0418">Kinase</keyword>
<dbReference type="Gene3D" id="3.90.1200.10">
    <property type="match status" value="1"/>
</dbReference>
<dbReference type="InterPro" id="IPR011009">
    <property type="entry name" value="Kinase-like_dom_sf"/>
</dbReference>
<keyword evidence="2" id="KW-0808">Transferase</keyword>
<dbReference type="GO" id="GO:0016301">
    <property type="term" value="F:kinase activity"/>
    <property type="evidence" value="ECO:0007669"/>
    <property type="project" value="UniProtKB-KW"/>
</dbReference>
<dbReference type="SUPFAM" id="SSF56112">
    <property type="entry name" value="Protein kinase-like (PK-like)"/>
    <property type="match status" value="1"/>
</dbReference>
<evidence type="ECO:0000313" key="4">
    <source>
        <dbReference type="Proteomes" id="UP000658258"/>
    </source>
</evidence>
<dbReference type="RefSeq" id="WP_189630412.1">
    <property type="nucleotide sequence ID" value="NZ_BNAG01000003.1"/>
</dbReference>
<keyword evidence="4" id="KW-1185">Reference proteome</keyword>